<evidence type="ECO:0000313" key="3">
    <source>
        <dbReference type="Proteomes" id="UP001152561"/>
    </source>
</evidence>
<evidence type="ECO:0000256" key="1">
    <source>
        <dbReference type="SAM" id="MobiDB-lite"/>
    </source>
</evidence>
<gene>
    <name evidence="2" type="ORF">K7X08_035528</name>
</gene>
<proteinExistence type="predicted"/>
<dbReference type="EMBL" id="JAJAGQ010000018">
    <property type="protein sequence ID" value="KAJ8537127.1"/>
    <property type="molecule type" value="Genomic_DNA"/>
</dbReference>
<name>A0A9Q1LHE5_9SOLA</name>
<feature type="region of interest" description="Disordered" evidence="1">
    <location>
        <begin position="1"/>
        <end position="35"/>
    </location>
</feature>
<feature type="compositionally biased region" description="Basic and acidic residues" evidence="1">
    <location>
        <begin position="1"/>
        <end position="21"/>
    </location>
</feature>
<evidence type="ECO:0000313" key="2">
    <source>
        <dbReference type="EMBL" id="KAJ8537127.1"/>
    </source>
</evidence>
<dbReference type="AlphaFoldDB" id="A0A9Q1LHE5"/>
<feature type="compositionally biased region" description="Basic and acidic residues" evidence="1">
    <location>
        <begin position="125"/>
        <end position="139"/>
    </location>
</feature>
<sequence length="154" mass="17056">MTENRETRDETLKSVEVDKGPARVSGPSASGVAKRLNLTPPHLNLTLSNSKNGNTKSTVETNEDININKCANNENSRSLSAQKGKELYPEILDDVESRPGPKWVNLFRNNRDAASVSNRYAQIPERVKTQPEGPKENALRKMRQNKAVTQGTPC</sequence>
<comment type="caution">
    <text evidence="2">The sequence shown here is derived from an EMBL/GenBank/DDBJ whole genome shotgun (WGS) entry which is preliminary data.</text>
</comment>
<feature type="region of interest" description="Disordered" evidence="1">
    <location>
        <begin position="121"/>
        <end position="154"/>
    </location>
</feature>
<protein>
    <submittedName>
        <fullName evidence="2">Uncharacterized protein</fullName>
    </submittedName>
</protein>
<keyword evidence="3" id="KW-1185">Reference proteome</keyword>
<reference evidence="3" key="1">
    <citation type="journal article" date="2023" name="Proc. Natl. Acad. Sci. U.S.A.">
        <title>Genomic and structural basis for evolution of tropane alkaloid biosynthesis.</title>
        <authorList>
            <person name="Wanga Y.-J."/>
            <person name="Taina T."/>
            <person name="Yua J.-Y."/>
            <person name="Lia J."/>
            <person name="Xua B."/>
            <person name="Chenc J."/>
            <person name="D'Auriad J.C."/>
            <person name="Huanga J.-P."/>
            <person name="Huanga S.-X."/>
        </authorList>
    </citation>
    <scope>NUCLEOTIDE SEQUENCE [LARGE SCALE GENOMIC DNA]</scope>
    <source>
        <strain evidence="3">cv. KIB-2019</strain>
    </source>
</reference>
<accession>A0A9Q1LHE5</accession>
<organism evidence="2 3">
    <name type="scientific">Anisodus acutangulus</name>
    <dbReference type="NCBI Taxonomy" id="402998"/>
    <lineage>
        <taxon>Eukaryota</taxon>
        <taxon>Viridiplantae</taxon>
        <taxon>Streptophyta</taxon>
        <taxon>Embryophyta</taxon>
        <taxon>Tracheophyta</taxon>
        <taxon>Spermatophyta</taxon>
        <taxon>Magnoliopsida</taxon>
        <taxon>eudicotyledons</taxon>
        <taxon>Gunneridae</taxon>
        <taxon>Pentapetalae</taxon>
        <taxon>asterids</taxon>
        <taxon>lamiids</taxon>
        <taxon>Solanales</taxon>
        <taxon>Solanaceae</taxon>
        <taxon>Solanoideae</taxon>
        <taxon>Hyoscyameae</taxon>
        <taxon>Anisodus</taxon>
    </lineage>
</organism>
<dbReference type="Proteomes" id="UP001152561">
    <property type="component" value="Unassembled WGS sequence"/>
</dbReference>